<accession>A0A1E5P6R7</accession>
<dbReference type="Proteomes" id="UP000095759">
    <property type="component" value="Unassembled WGS sequence"/>
</dbReference>
<reference evidence="2 3" key="1">
    <citation type="submission" date="2016-08" db="EMBL/GenBank/DDBJ databases">
        <title>Complete genome sequence of Streptomyces agglomeratus strain 6-3-2, a novel anti-MRSA actinomycete isolated from Wuli of Tebit, China.</title>
        <authorList>
            <person name="Chen X."/>
        </authorList>
    </citation>
    <scope>NUCLEOTIDE SEQUENCE [LARGE SCALE GENOMIC DNA]</scope>
    <source>
        <strain evidence="2 3">6-3-2</strain>
    </source>
</reference>
<evidence type="ECO:0000313" key="3">
    <source>
        <dbReference type="Proteomes" id="UP000095759"/>
    </source>
</evidence>
<evidence type="ECO:0008006" key="4">
    <source>
        <dbReference type="Google" id="ProtNLM"/>
    </source>
</evidence>
<dbReference type="OrthoDB" id="4247800at2"/>
<dbReference type="EMBL" id="MEHJ01000001">
    <property type="protein sequence ID" value="OEJ25054.1"/>
    <property type="molecule type" value="Genomic_DNA"/>
</dbReference>
<name>A0A1E5P6R7_9ACTN</name>
<proteinExistence type="predicted"/>
<comment type="caution">
    <text evidence="2">The sequence shown here is derived from an EMBL/GenBank/DDBJ whole genome shotgun (WGS) entry which is preliminary data.</text>
</comment>
<feature type="region of interest" description="Disordered" evidence="1">
    <location>
        <begin position="1"/>
        <end position="25"/>
    </location>
</feature>
<dbReference type="STRING" id="285458.BGM19_25105"/>
<evidence type="ECO:0000313" key="2">
    <source>
        <dbReference type="EMBL" id="OEJ25054.1"/>
    </source>
</evidence>
<organism evidence="2 3">
    <name type="scientific">Streptomyces agglomeratus</name>
    <dbReference type="NCBI Taxonomy" id="285458"/>
    <lineage>
        <taxon>Bacteria</taxon>
        <taxon>Bacillati</taxon>
        <taxon>Actinomycetota</taxon>
        <taxon>Actinomycetes</taxon>
        <taxon>Kitasatosporales</taxon>
        <taxon>Streptomycetaceae</taxon>
        <taxon>Streptomyces</taxon>
    </lineage>
</organism>
<dbReference type="AlphaFoldDB" id="A0A1E5P6R7"/>
<dbReference type="RefSeq" id="WP_069926977.1">
    <property type="nucleotide sequence ID" value="NZ_MEHI01000001.1"/>
</dbReference>
<keyword evidence="3" id="KW-1185">Reference proteome</keyword>
<evidence type="ECO:0000256" key="1">
    <source>
        <dbReference type="SAM" id="MobiDB-lite"/>
    </source>
</evidence>
<sequence length="67" mass="7379">MSHWNTAVAGPGQDAGPPPAVPDLTDADLRTLRVMDDPEVRRAVDEVLHRTRELAESWWAGEDSTRG</sequence>
<protein>
    <recommendedName>
        <fullName evidence="4">FXSXX-COOH protein</fullName>
    </recommendedName>
</protein>
<gene>
    <name evidence="2" type="ORF">AS594_11710</name>
</gene>